<feature type="signal peptide" evidence="1">
    <location>
        <begin position="1"/>
        <end position="19"/>
    </location>
</feature>
<evidence type="ECO:0000313" key="3">
    <source>
        <dbReference type="Proteomes" id="UP001501323"/>
    </source>
</evidence>
<sequence>MKRLLIASALLALASTASAQSPTAPAGESEAAKAADFNAAAERDAAIDRFCLQHTGSRITATSNSRTRERLQRCAPVHGRVYSQSDIDSTGAVELSDALRRLDPSIN</sequence>
<comment type="caution">
    <text evidence="2">The sequence shown here is derived from an EMBL/GenBank/DDBJ whole genome shotgun (WGS) entry which is preliminary data.</text>
</comment>
<evidence type="ECO:0000313" key="2">
    <source>
        <dbReference type="EMBL" id="GAA4869506.1"/>
    </source>
</evidence>
<dbReference type="EMBL" id="BAABJY010000002">
    <property type="protein sequence ID" value="GAA4869506.1"/>
    <property type="molecule type" value="Genomic_DNA"/>
</dbReference>
<keyword evidence="3" id="KW-1185">Reference proteome</keyword>
<proteinExistence type="predicted"/>
<dbReference type="Proteomes" id="UP001501323">
    <property type="component" value="Unassembled WGS sequence"/>
</dbReference>
<keyword evidence="1" id="KW-0732">Signal</keyword>
<feature type="chain" id="PRO_5047084750" evidence="1">
    <location>
        <begin position="20"/>
        <end position="107"/>
    </location>
</feature>
<protein>
    <submittedName>
        <fullName evidence="2">Uncharacterized protein</fullName>
    </submittedName>
</protein>
<evidence type="ECO:0000256" key="1">
    <source>
        <dbReference type="SAM" id="SignalP"/>
    </source>
</evidence>
<name>A0ABP9E7J6_9GAMM</name>
<gene>
    <name evidence="2" type="ORF">GCM10023332_22610</name>
</gene>
<reference evidence="3" key="1">
    <citation type="journal article" date="2019" name="Int. J. Syst. Evol. Microbiol.">
        <title>The Global Catalogue of Microorganisms (GCM) 10K type strain sequencing project: providing services to taxonomists for standard genome sequencing and annotation.</title>
        <authorList>
            <consortium name="The Broad Institute Genomics Platform"/>
            <consortium name="The Broad Institute Genome Sequencing Center for Infectious Disease"/>
            <person name="Wu L."/>
            <person name="Ma J."/>
        </authorList>
    </citation>
    <scope>NUCLEOTIDE SEQUENCE [LARGE SCALE GENOMIC DNA]</scope>
    <source>
        <strain evidence="3">JCM 18392</strain>
    </source>
</reference>
<accession>A0ABP9E7J6</accession>
<dbReference type="RefSeq" id="WP_345295588.1">
    <property type="nucleotide sequence ID" value="NZ_BAABJY010000002.1"/>
</dbReference>
<organism evidence="2 3">
    <name type="scientific">Luteimonas vadosa</name>
    <dbReference type="NCBI Taxonomy" id="1165507"/>
    <lineage>
        <taxon>Bacteria</taxon>
        <taxon>Pseudomonadati</taxon>
        <taxon>Pseudomonadota</taxon>
        <taxon>Gammaproteobacteria</taxon>
        <taxon>Lysobacterales</taxon>
        <taxon>Lysobacteraceae</taxon>
        <taxon>Luteimonas</taxon>
    </lineage>
</organism>